<dbReference type="GeneID" id="17320194"/>
<protein>
    <submittedName>
        <fullName evidence="1">Sm-like protein, LSm3</fullName>
    </submittedName>
</protein>
<dbReference type="Gramene" id="CDF32707">
    <property type="protein sequence ID" value="CDF32707"/>
    <property type="gene ID" value="CHC_T00010042001"/>
</dbReference>
<sequence length="92" mass="10479">MSTWLDKFNSRPCAPFRIDLSTTMSSTAVEQPLDLVRLALDETIRVKMRGNRELRGKLHVRFHSPASRPPHSLTERLCQCGDYPAIAHFVSN</sequence>
<proteinExistence type="predicted"/>
<evidence type="ECO:0000313" key="1">
    <source>
        <dbReference type="EMBL" id="CDF32707.1"/>
    </source>
</evidence>
<gene>
    <name evidence="1" type="ORF">CHC_T00010042001</name>
</gene>
<dbReference type="Proteomes" id="UP000012073">
    <property type="component" value="Unassembled WGS sequence"/>
</dbReference>
<dbReference type="STRING" id="2769.R7Q284"/>
<dbReference type="KEGG" id="ccp:CHC_T00010042001"/>
<dbReference type="GO" id="GO:0003723">
    <property type="term" value="F:RNA binding"/>
    <property type="evidence" value="ECO:0007669"/>
    <property type="project" value="InterPro"/>
</dbReference>
<dbReference type="Gene3D" id="2.30.30.100">
    <property type="match status" value="1"/>
</dbReference>
<dbReference type="PANTHER" id="PTHR13110">
    <property type="entry name" value="U6 SNRNA-ASSOCIATED SM-LIKE PROTEIN LSM3"/>
    <property type="match status" value="1"/>
</dbReference>
<dbReference type="EMBL" id="HG001545">
    <property type="protein sequence ID" value="CDF32707.1"/>
    <property type="molecule type" value="Genomic_DNA"/>
</dbReference>
<accession>R7Q284</accession>
<reference evidence="2" key="1">
    <citation type="journal article" date="2013" name="Proc. Natl. Acad. Sci. U.S.A.">
        <title>Genome structure and metabolic features in the red seaweed Chondrus crispus shed light on evolution of the Archaeplastida.</title>
        <authorList>
            <person name="Collen J."/>
            <person name="Porcel B."/>
            <person name="Carre W."/>
            <person name="Ball S.G."/>
            <person name="Chaparro C."/>
            <person name="Tonon T."/>
            <person name="Barbeyron T."/>
            <person name="Michel G."/>
            <person name="Noel B."/>
            <person name="Valentin K."/>
            <person name="Elias M."/>
            <person name="Artiguenave F."/>
            <person name="Arun A."/>
            <person name="Aury J.M."/>
            <person name="Barbosa-Neto J.F."/>
            <person name="Bothwell J.H."/>
            <person name="Bouget F.Y."/>
            <person name="Brillet L."/>
            <person name="Cabello-Hurtado F."/>
            <person name="Capella-Gutierrez S."/>
            <person name="Charrier B."/>
            <person name="Cladiere L."/>
            <person name="Cock J.M."/>
            <person name="Coelho S.M."/>
            <person name="Colleoni C."/>
            <person name="Czjzek M."/>
            <person name="Da Silva C."/>
            <person name="Delage L."/>
            <person name="Denoeud F."/>
            <person name="Deschamps P."/>
            <person name="Dittami S.M."/>
            <person name="Gabaldon T."/>
            <person name="Gachon C.M."/>
            <person name="Groisillier A."/>
            <person name="Herve C."/>
            <person name="Jabbari K."/>
            <person name="Katinka M."/>
            <person name="Kloareg B."/>
            <person name="Kowalczyk N."/>
            <person name="Labadie K."/>
            <person name="Leblanc C."/>
            <person name="Lopez P.J."/>
            <person name="McLachlan D.H."/>
            <person name="Meslet-Cladiere L."/>
            <person name="Moustafa A."/>
            <person name="Nehr Z."/>
            <person name="Nyvall Collen P."/>
            <person name="Panaud O."/>
            <person name="Partensky F."/>
            <person name="Poulain J."/>
            <person name="Rensing S.A."/>
            <person name="Rousvoal S."/>
            <person name="Samson G."/>
            <person name="Symeonidi A."/>
            <person name="Weissenbach J."/>
            <person name="Zambounis A."/>
            <person name="Wincker P."/>
            <person name="Boyen C."/>
        </authorList>
    </citation>
    <scope>NUCLEOTIDE SEQUENCE [LARGE SCALE GENOMIC DNA]</scope>
    <source>
        <strain evidence="2">cv. Stackhouse</strain>
    </source>
</reference>
<dbReference type="OrthoDB" id="29543at2759"/>
<keyword evidence="2" id="KW-1185">Reference proteome</keyword>
<evidence type="ECO:0000313" key="2">
    <source>
        <dbReference type="Proteomes" id="UP000012073"/>
    </source>
</evidence>
<dbReference type="RefSeq" id="XP_005712478.1">
    <property type="nucleotide sequence ID" value="XM_005712421.1"/>
</dbReference>
<dbReference type="InterPro" id="IPR040002">
    <property type="entry name" value="Sm-like_LSM3"/>
</dbReference>
<organism evidence="1 2">
    <name type="scientific">Chondrus crispus</name>
    <name type="common">Carrageen Irish moss</name>
    <name type="synonym">Polymorpha crispa</name>
    <dbReference type="NCBI Taxonomy" id="2769"/>
    <lineage>
        <taxon>Eukaryota</taxon>
        <taxon>Rhodophyta</taxon>
        <taxon>Florideophyceae</taxon>
        <taxon>Rhodymeniophycidae</taxon>
        <taxon>Gigartinales</taxon>
        <taxon>Gigartinaceae</taxon>
        <taxon>Chondrus</taxon>
    </lineage>
</organism>
<dbReference type="AlphaFoldDB" id="R7Q284"/>
<name>R7Q284_CHOCR</name>